<dbReference type="EMBL" id="JQGC01000005">
    <property type="protein sequence ID" value="KFL31754.1"/>
    <property type="molecule type" value="Genomic_DNA"/>
</dbReference>
<feature type="binding site" evidence="8">
    <location>
        <position position="139"/>
    </location>
    <ligand>
        <name>Zn(2+)</name>
        <dbReference type="ChEBI" id="CHEBI:29105"/>
    </ligand>
</feature>
<comment type="catalytic activity">
    <reaction evidence="7 9">
        <text>hydrogencarbonate + H(+) = CO2 + H2O</text>
        <dbReference type="Rhea" id="RHEA:10748"/>
        <dbReference type="ChEBI" id="CHEBI:15377"/>
        <dbReference type="ChEBI" id="CHEBI:15378"/>
        <dbReference type="ChEBI" id="CHEBI:16526"/>
        <dbReference type="ChEBI" id="CHEBI:17544"/>
        <dbReference type="EC" id="4.2.1.1"/>
    </reaction>
</comment>
<dbReference type="CDD" id="cd03378">
    <property type="entry name" value="beta_CA_cladeC"/>
    <property type="match status" value="1"/>
</dbReference>
<dbReference type="GO" id="GO:0015976">
    <property type="term" value="P:carbon utilization"/>
    <property type="evidence" value="ECO:0007669"/>
    <property type="project" value="InterPro"/>
</dbReference>
<keyword evidence="3 8" id="KW-0479">Metal-binding</keyword>
<dbReference type="EC" id="4.2.1.1" evidence="2 9"/>
<dbReference type="OrthoDB" id="9797527at2"/>
<comment type="function">
    <text evidence="9">Reversible hydration of carbon dioxide.</text>
</comment>
<evidence type="ECO:0000256" key="1">
    <source>
        <dbReference type="ARBA" id="ARBA00006217"/>
    </source>
</evidence>
<dbReference type="FunFam" id="3.40.1050.10:FF:000006">
    <property type="entry name" value="Carbonic anhydrase"/>
    <property type="match status" value="1"/>
</dbReference>
<dbReference type="PROSITE" id="PS00704">
    <property type="entry name" value="PROK_CO2_ANHYDRASE_1"/>
    <property type="match status" value="1"/>
</dbReference>
<dbReference type="PROSITE" id="PS00705">
    <property type="entry name" value="PROK_CO2_ANHYDRASE_2"/>
    <property type="match status" value="1"/>
</dbReference>
<feature type="signal peptide" evidence="10">
    <location>
        <begin position="1"/>
        <end position="34"/>
    </location>
</feature>
<dbReference type="SUPFAM" id="SSF53056">
    <property type="entry name" value="beta-carbonic anhydrase, cab"/>
    <property type="match status" value="1"/>
</dbReference>
<feature type="binding site" evidence="8">
    <location>
        <position position="86"/>
    </location>
    <ligand>
        <name>Zn(2+)</name>
        <dbReference type="ChEBI" id="CHEBI:29105"/>
    </ligand>
</feature>
<accession>A0A087M4F1</accession>
<dbReference type="RefSeq" id="WP_035080772.1">
    <property type="nucleotide sequence ID" value="NZ_JQGC01000005.1"/>
</dbReference>
<protein>
    <recommendedName>
        <fullName evidence="2 9">Carbonic anhydrase</fullName>
        <ecNumber evidence="2 9">4.2.1.1</ecNumber>
    </recommendedName>
    <alternativeName>
        <fullName evidence="9">Carbonate dehydratase</fullName>
    </alternativeName>
</protein>
<keyword evidence="5 9" id="KW-0456">Lyase</keyword>
<evidence type="ECO:0000256" key="3">
    <source>
        <dbReference type="ARBA" id="ARBA00022723"/>
    </source>
</evidence>
<keyword evidence="10" id="KW-0732">Signal</keyword>
<evidence type="ECO:0000256" key="5">
    <source>
        <dbReference type="ARBA" id="ARBA00023239"/>
    </source>
</evidence>
<keyword evidence="12" id="KW-1185">Reference proteome</keyword>
<dbReference type="Pfam" id="PF00484">
    <property type="entry name" value="Pro_CA"/>
    <property type="match status" value="1"/>
</dbReference>
<dbReference type="GO" id="GO:0008270">
    <property type="term" value="F:zinc ion binding"/>
    <property type="evidence" value="ECO:0007669"/>
    <property type="project" value="UniProtKB-UniRule"/>
</dbReference>
<gene>
    <name evidence="11" type="ORF">JP75_06770</name>
</gene>
<comment type="function">
    <text evidence="6">Catalyzes the reversible hydration of carbon dioxide to form bicarbonate.</text>
</comment>
<dbReference type="Proteomes" id="UP000028981">
    <property type="component" value="Unassembled WGS sequence"/>
</dbReference>
<comment type="cofactor">
    <cofactor evidence="8">
        <name>Zn(2+)</name>
        <dbReference type="ChEBI" id="CHEBI:29105"/>
    </cofactor>
    <text evidence="8">Binds 1 zinc ion per subunit.</text>
</comment>
<feature type="binding site" evidence="8">
    <location>
        <position position="88"/>
    </location>
    <ligand>
        <name>Zn(2+)</name>
        <dbReference type="ChEBI" id="CHEBI:29105"/>
    </ligand>
</feature>
<organism evidence="11 12">
    <name type="scientific">Devosia riboflavina</name>
    <dbReference type="NCBI Taxonomy" id="46914"/>
    <lineage>
        <taxon>Bacteria</taxon>
        <taxon>Pseudomonadati</taxon>
        <taxon>Pseudomonadota</taxon>
        <taxon>Alphaproteobacteria</taxon>
        <taxon>Hyphomicrobiales</taxon>
        <taxon>Devosiaceae</taxon>
        <taxon>Devosia</taxon>
    </lineage>
</organism>
<evidence type="ECO:0000313" key="12">
    <source>
        <dbReference type="Proteomes" id="UP000028981"/>
    </source>
</evidence>
<dbReference type="Gene3D" id="3.40.1050.10">
    <property type="entry name" value="Carbonic anhydrase"/>
    <property type="match status" value="1"/>
</dbReference>
<dbReference type="InterPro" id="IPR036874">
    <property type="entry name" value="Carbonic_anhydrase_sf"/>
</dbReference>
<feature type="chain" id="PRO_5001825896" description="Carbonic anhydrase" evidence="10">
    <location>
        <begin position="35"/>
        <end position="233"/>
    </location>
</feature>
<evidence type="ECO:0000256" key="10">
    <source>
        <dbReference type="SAM" id="SignalP"/>
    </source>
</evidence>
<comment type="caution">
    <text evidence="11">The sequence shown here is derived from an EMBL/GenBank/DDBJ whole genome shotgun (WGS) entry which is preliminary data.</text>
</comment>
<sequence length="233" mass="24280">MCLACNSKIVTPSRRSVLLGGLAALSASALPAFAQEQAAPSPDESLQRLLDGNARYVAGQRTNTDFSVGRASRALTQRPFAAILSCADSRVAPELVFDQGPGDLFVVRVAGNFVNDDGLASLEYAINFLETPLIMVLGHSNCGAVDAAIKVVRDGLALPGHLPDMIEPIRPAAEAALAQSPSDPLGLAITANVQNAVARLEAAEPILAARVNSKSLRVVGAQYDLQTGQVALL</sequence>
<dbReference type="GO" id="GO:0004089">
    <property type="term" value="F:carbonate dehydratase activity"/>
    <property type="evidence" value="ECO:0007669"/>
    <property type="project" value="UniProtKB-UniRule"/>
</dbReference>
<dbReference type="PANTHER" id="PTHR11002">
    <property type="entry name" value="CARBONIC ANHYDRASE"/>
    <property type="match status" value="1"/>
</dbReference>
<evidence type="ECO:0000256" key="8">
    <source>
        <dbReference type="PIRSR" id="PIRSR601765-1"/>
    </source>
</evidence>
<dbReference type="InterPro" id="IPR001765">
    <property type="entry name" value="Carbonic_anhydrase"/>
</dbReference>
<dbReference type="InterPro" id="IPR015892">
    <property type="entry name" value="Carbonic_anhydrase_CS"/>
</dbReference>
<name>A0A087M4F1_9HYPH</name>
<dbReference type="AlphaFoldDB" id="A0A087M4F1"/>
<reference evidence="11 12" key="1">
    <citation type="submission" date="2014-08" db="EMBL/GenBank/DDBJ databases">
        <authorList>
            <person name="Hassan Y.I."/>
            <person name="Lepp D."/>
            <person name="Zhou T."/>
        </authorList>
    </citation>
    <scope>NUCLEOTIDE SEQUENCE [LARGE SCALE GENOMIC DNA]</scope>
    <source>
        <strain evidence="11 12">IFO13584</strain>
    </source>
</reference>
<comment type="similarity">
    <text evidence="1 9">Belongs to the beta-class carbonic anhydrase family.</text>
</comment>
<evidence type="ECO:0000256" key="9">
    <source>
        <dbReference type="RuleBase" id="RU003956"/>
    </source>
</evidence>
<dbReference type="STRING" id="46914.JP75_06770"/>
<dbReference type="PANTHER" id="PTHR11002:SF79">
    <property type="entry name" value="CARBONIC ANHYDRASE 2"/>
    <property type="match status" value="1"/>
</dbReference>
<dbReference type="SMART" id="SM00947">
    <property type="entry name" value="Pro_CA"/>
    <property type="match status" value="1"/>
</dbReference>
<evidence type="ECO:0000256" key="6">
    <source>
        <dbReference type="ARBA" id="ARBA00024993"/>
    </source>
</evidence>
<feature type="binding site" evidence="8">
    <location>
        <position position="142"/>
    </location>
    <ligand>
        <name>Zn(2+)</name>
        <dbReference type="ChEBI" id="CHEBI:29105"/>
    </ligand>
</feature>
<keyword evidence="4 8" id="KW-0862">Zinc</keyword>
<evidence type="ECO:0000313" key="11">
    <source>
        <dbReference type="EMBL" id="KFL31754.1"/>
    </source>
</evidence>
<evidence type="ECO:0000256" key="2">
    <source>
        <dbReference type="ARBA" id="ARBA00012925"/>
    </source>
</evidence>
<evidence type="ECO:0000256" key="4">
    <source>
        <dbReference type="ARBA" id="ARBA00022833"/>
    </source>
</evidence>
<proteinExistence type="inferred from homology"/>
<evidence type="ECO:0000256" key="7">
    <source>
        <dbReference type="ARBA" id="ARBA00048348"/>
    </source>
</evidence>